<gene>
    <name evidence="2" type="ORF">GS8_3343</name>
</gene>
<dbReference type="PROSITE" id="PS51192">
    <property type="entry name" value="HELICASE_ATP_BIND_1"/>
    <property type="match status" value="1"/>
</dbReference>
<dbReference type="InterPro" id="IPR007409">
    <property type="entry name" value="Restrct_endonuc_type1_HsdR_N"/>
</dbReference>
<protein>
    <submittedName>
        <fullName evidence="2">Type I restriction-modification system restriction subunit R</fullName>
    </submittedName>
</protein>
<feature type="domain" description="Helicase ATP-binding" evidence="1">
    <location>
        <begin position="294"/>
        <end position="499"/>
    </location>
</feature>
<comment type="caution">
    <text evidence="2">The sequence shown here is derived from an EMBL/GenBank/DDBJ whole genome shotgun (WGS) entry which is preliminary data.</text>
</comment>
<accession>A0ABQ7HAS6</accession>
<dbReference type="EMBL" id="LUCS01000042">
    <property type="protein sequence ID" value="KAF6509291.1"/>
    <property type="molecule type" value="Genomic_DNA"/>
</dbReference>
<evidence type="ECO:0000313" key="3">
    <source>
        <dbReference type="Proteomes" id="UP000773850"/>
    </source>
</evidence>
<organism evidence="2 3">
    <name type="scientific">Geobacillus stearothermophilus</name>
    <name type="common">Bacillus stearothermophilus</name>
    <dbReference type="NCBI Taxonomy" id="1422"/>
    <lineage>
        <taxon>Bacteria</taxon>
        <taxon>Bacillati</taxon>
        <taxon>Bacillota</taxon>
        <taxon>Bacilli</taxon>
        <taxon>Bacillales</taxon>
        <taxon>Anoxybacillaceae</taxon>
        <taxon>Geobacillus</taxon>
    </lineage>
</organism>
<dbReference type="InterPro" id="IPR027417">
    <property type="entry name" value="P-loop_NTPase"/>
</dbReference>
<dbReference type="Proteomes" id="UP000773850">
    <property type="component" value="Unassembled WGS sequence"/>
</dbReference>
<dbReference type="InterPro" id="IPR014001">
    <property type="entry name" value="Helicase_ATP-bd"/>
</dbReference>
<name>A0ABQ7HAS6_GEOSE</name>
<keyword evidence="3" id="KW-1185">Reference proteome</keyword>
<reference evidence="2 3" key="1">
    <citation type="submission" date="2016-03" db="EMBL/GenBank/DDBJ databases">
        <title>Spore heat resistance.</title>
        <authorList>
            <person name="Boekhorst J."/>
            <person name="Berendsen E.M."/>
            <person name="Wells-Bennik M.H."/>
            <person name="Kuipers O.P."/>
        </authorList>
    </citation>
    <scope>NUCLEOTIDE SEQUENCE [LARGE SCALE GENOMIC DNA]</scope>
    <source>
        <strain evidence="2 3">GS8</strain>
    </source>
</reference>
<dbReference type="Gene3D" id="3.40.50.300">
    <property type="entry name" value="P-loop containing nucleotide triphosphate hydrolases"/>
    <property type="match status" value="1"/>
</dbReference>
<dbReference type="PANTHER" id="PTHR42927:SF1">
    <property type="entry name" value="HELICASE SUPERFAMILY 1 AND 2 DOMAIN-CONTAINING PROTEIN"/>
    <property type="match status" value="1"/>
</dbReference>
<evidence type="ECO:0000313" key="2">
    <source>
        <dbReference type="EMBL" id="KAF6509291.1"/>
    </source>
</evidence>
<dbReference type="PANTHER" id="PTHR42927">
    <property type="entry name" value="HELICASE SUPERFAMILY 1 AND 2 DOMAIN-CONTAINING PROTEIN"/>
    <property type="match status" value="1"/>
</dbReference>
<dbReference type="SUPFAM" id="SSF52540">
    <property type="entry name" value="P-loop containing nucleoside triphosphate hydrolases"/>
    <property type="match status" value="1"/>
</dbReference>
<dbReference type="Gene3D" id="3.90.1570.50">
    <property type="match status" value="1"/>
</dbReference>
<evidence type="ECO:0000259" key="1">
    <source>
        <dbReference type="PROSITE" id="PS51192"/>
    </source>
</evidence>
<proteinExistence type="predicted"/>
<sequence length="557" mass="63747">MTVDHREVAFESAIEHVLLQQGYLKGNPAEFNPYLGLFPTRLINFIKDTQPKAWEALETIYGANVENSFLTSLTRAIKTHPKGLIGLLRDSAKGKYKDRGIPIRLFFLKPDNDLNPDAVANYHKNRLTITRQVKYSTKSNESIDVVIDLNGFPIITMELKNHLTGQSYEDAIEQYKDRDPNEPIFLFNQRSLVHFAVDPDEVHMTTELKKEKTYFLPFNKGYEYGKGNPPHPSGYKTSYLWEEILQKDSLFDVLQNFIELKIEKDKKNKKKNKKQLIFPRFHQLDAVRKIVDDVLANGPGKRYLIQHSAGSGKSNTIAWLSYRLASLADAKGNVIFNTVIVITDRVVLDEQIQDTIRQFDSTPGFVAYIDKDSNQLAEALSKGSKIIVTTLQKFPFVIEKIQSMPEDATYAIIMDEAHSSQTGITARKMKDILSYKNLNQAAEADALEESDEPDIDDQIASILSAYKRKQNLSLFAFTATPKKKTLEMFGQINEEGKPEPFHLYSMRQAIEEGFILDVLKNYVTYETYFKICKARRVDYPIKSKGYRKKSTFPVECE</sequence>
<dbReference type="Pfam" id="PF18766">
    <property type="entry name" value="SWI2_SNF2"/>
    <property type="match status" value="1"/>
</dbReference>
<dbReference type="Pfam" id="PF04313">
    <property type="entry name" value="HSDR_N"/>
    <property type="match status" value="1"/>
</dbReference>
<dbReference type="InterPro" id="IPR040980">
    <property type="entry name" value="SWI2_SNF2"/>
</dbReference>
<dbReference type="SMART" id="SM00487">
    <property type="entry name" value="DEXDc"/>
    <property type="match status" value="1"/>
</dbReference>